<dbReference type="PRINTS" id="PR00153">
    <property type="entry name" value="CSAPPISMRASE"/>
</dbReference>
<feature type="non-terminal residue" evidence="7">
    <location>
        <position position="234"/>
    </location>
</feature>
<evidence type="ECO:0000256" key="1">
    <source>
        <dbReference type="ARBA" id="ARBA00000971"/>
    </source>
</evidence>
<dbReference type="GO" id="GO:0003755">
    <property type="term" value="F:peptidyl-prolyl cis-trans isomerase activity"/>
    <property type="evidence" value="ECO:0007669"/>
    <property type="project" value="UniProtKB-UniRule"/>
</dbReference>
<dbReference type="EC" id="5.2.1.8" evidence="4"/>
<evidence type="ECO:0000256" key="4">
    <source>
        <dbReference type="RuleBase" id="RU363019"/>
    </source>
</evidence>
<gene>
    <name evidence="7" type="ORF">METBIDRAFT_14895</name>
</gene>
<keyword evidence="3 4" id="KW-0413">Isomerase</keyword>
<evidence type="ECO:0000313" key="7">
    <source>
        <dbReference type="EMBL" id="OBA23570.1"/>
    </source>
</evidence>
<dbReference type="STRING" id="869754.A0A1A0HHT4"/>
<comment type="caution">
    <text evidence="7">The sequence shown here is derived from an EMBL/GenBank/DDBJ whole genome shotgun (WGS) entry which is preliminary data.</text>
</comment>
<reference evidence="7 8" key="1">
    <citation type="submission" date="2016-05" db="EMBL/GenBank/DDBJ databases">
        <title>Comparative genomics of biotechnologically important yeasts.</title>
        <authorList>
            <consortium name="DOE Joint Genome Institute"/>
            <person name="Riley R."/>
            <person name="Haridas S."/>
            <person name="Wolfe K.H."/>
            <person name="Lopes M.R."/>
            <person name="Hittinger C.T."/>
            <person name="Goker M."/>
            <person name="Salamov A."/>
            <person name="Wisecaver J."/>
            <person name="Long T.M."/>
            <person name="Aerts A.L."/>
            <person name="Barry K."/>
            <person name="Choi C."/>
            <person name="Clum A."/>
            <person name="Coughlan A.Y."/>
            <person name="Deshpande S."/>
            <person name="Douglass A.P."/>
            <person name="Hanson S.J."/>
            <person name="Klenk H.-P."/>
            <person name="LaButti K."/>
            <person name="Lapidus A."/>
            <person name="Lindquist E."/>
            <person name="Lipzen A."/>
            <person name="Meier-kolthoff J.P."/>
            <person name="Ohm R.A."/>
            <person name="Otillar R.P."/>
            <person name="Pangilinan J."/>
            <person name="Peng Y."/>
            <person name="Rokas A."/>
            <person name="Rosa C.A."/>
            <person name="Scheuner C."/>
            <person name="Sibirny A.A."/>
            <person name="Slot J.C."/>
            <person name="Stielow J.B."/>
            <person name="Sun H."/>
            <person name="Kurtzman C.P."/>
            <person name="Blackwell M."/>
            <person name="Grigoriev I.V."/>
            <person name="Jeffries T.W."/>
        </authorList>
    </citation>
    <scope>NUCLEOTIDE SEQUENCE [LARGE SCALE GENOMIC DNA]</scope>
    <source>
        <strain evidence="7 8">NRRL YB-4993</strain>
    </source>
</reference>
<dbReference type="OrthoDB" id="271386at2759"/>
<keyword evidence="5" id="KW-0812">Transmembrane</keyword>
<evidence type="ECO:0000256" key="3">
    <source>
        <dbReference type="ARBA" id="ARBA00023235"/>
    </source>
</evidence>
<dbReference type="Proteomes" id="UP000092555">
    <property type="component" value="Unassembled WGS sequence"/>
</dbReference>
<keyword evidence="2 4" id="KW-0697">Rotamase</keyword>
<dbReference type="InterPro" id="IPR029000">
    <property type="entry name" value="Cyclophilin-like_dom_sf"/>
</dbReference>
<evidence type="ECO:0000256" key="2">
    <source>
        <dbReference type="ARBA" id="ARBA00023110"/>
    </source>
</evidence>
<name>A0A1A0HHT4_9ASCO</name>
<feature type="domain" description="PPIase cyclophilin-type" evidence="6">
    <location>
        <begin position="35"/>
        <end position="183"/>
    </location>
</feature>
<feature type="transmembrane region" description="Helical" evidence="5">
    <location>
        <begin position="202"/>
        <end position="221"/>
    </location>
</feature>
<dbReference type="PANTHER" id="PTHR11071">
    <property type="entry name" value="PEPTIDYL-PROLYL CIS-TRANS ISOMERASE"/>
    <property type="match status" value="1"/>
</dbReference>
<feature type="non-terminal residue" evidence="7">
    <location>
        <position position="1"/>
    </location>
</feature>
<keyword evidence="8" id="KW-1185">Reference proteome</keyword>
<dbReference type="CDD" id="cd00317">
    <property type="entry name" value="cyclophilin"/>
    <property type="match status" value="1"/>
</dbReference>
<dbReference type="GO" id="GO:0006457">
    <property type="term" value="P:protein folding"/>
    <property type="evidence" value="ECO:0007669"/>
    <property type="project" value="TreeGrafter"/>
</dbReference>
<organism evidence="7 8">
    <name type="scientific">Metschnikowia bicuspidata var. bicuspidata NRRL YB-4993</name>
    <dbReference type="NCBI Taxonomy" id="869754"/>
    <lineage>
        <taxon>Eukaryota</taxon>
        <taxon>Fungi</taxon>
        <taxon>Dikarya</taxon>
        <taxon>Ascomycota</taxon>
        <taxon>Saccharomycotina</taxon>
        <taxon>Pichiomycetes</taxon>
        <taxon>Metschnikowiaceae</taxon>
        <taxon>Metschnikowia</taxon>
    </lineage>
</organism>
<dbReference type="RefSeq" id="XP_018714051.1">
    <property type="nucleotide sequence ID" value="XM_018854555.1"/>
</dbReference>
<dbReference type="EMBL" id="LXTC01000001">
    <property type="protein sequence ID" value="OBA23570.1"/>
    <property type="molecule type" value="Genomic_DNA"/>
</dbReference>
<dbReference type="GO" id="GO:0000324">
    <property type="term" value="C:fungal-type vacuole"/>
    <property type="evidence" value="ECO:0007669"/>
    <property type="project" value="TreeGrafter"/>
</dbReference>
<dbReference type="PROSITE" id="PS50072">
    <property type="entry name" value="CSA_PPIASE_2"/>
    <property type="match status" value="1"/>
</dbReference>
<accession>A0A1A0HHT4</accession>
<keyword evidence="5" id="KW-0472">Membrane</keyword>
<dbReference type="GeneID" id="30027531"/>
<comment type="function">
    <text evidence="4">PPIases accelerate the folding of proteins. It catalyzes the cis-trans isomerization of proline imidic peptide bonds in oligopeptides.</text>
</comment>
<dbReference type="InterPro" id="IPR002130">
    <property type="entry name" value="Cyclophilin-type_PPIase_dom"/>
</dbReference>
<dbReference type="GO" id="GO:0016018">
    <property type="term" value="F:cyclosporin A binding"/>
    <property type="evidence" value="ECO:0007669"/>
    <property type="project" value="TreeGrafter"/>
</dbReference>
<proteinExistence type="inferred from homology"/>
<sequence>LALAPEELKHLEGDPEVTHFAQFSIGLQKSETELEHLGDLKFALFGSVVPITVANFITSIEQEINGYTNSIIHRVVKGVIAQGGFLKKVAWKEYEPIAYERFPCENFQILHNKPGRISLASTQDDTNGMSFFISIPQSTLYFDNKYVVFGQLVLGFDVLQQISETPVNGETPIGEIVITKSVYMDPSSVPMVMDFGAVTGEYSLFIYGAIASAVLFAIYRLRNRRGLVDLKGFK</sequence>
<dbReference type="GO" id="GO:0005783">
    <property type="term" value="C:endoplasmic reticulum"/>
    <property type="evidence" value="ECO:0007669"/>
    <property type="project" value="TreeGrafter"/>
</dbReference>
<dbReference type="Pfam" id="PF00160">
    <property type="entry name" value="Pro_isomerase"/>
    <property type="match status" value="1"/>
</dbReference>
<evidence type="ECO:0000259" key="6">
    <source>
        <dbReference type="PROSITE" id="PS50072"/>
    </source>
</evidence>
<evidence type="ECO:0000313" key="8">
    <source>
        <dbReference type="Proteomes" id="UP000092555"/>
    </source>
</evidence>
<dbReference type="PANTHER" id="PTHR11071:SF561">
    <property type="entry name" value="PEPTIDYL-PROLYL CIS-TRANS ISOMERASE D-RELATED"/>
    <property type="match status" value="1"/>
</dbReference>
<dbReference type="SUPFAM" id="SSF50891">
    <property type="entry name" value="Cyclophilin-like"/>
    <property type="match status" value="1"/>
</dbReference>
<keyword evidence="5" id="KW-1133">Transmembrane helix</keyword>
<comment type="similarity">
    <text evidence="4">Belongs to the cyclophilin-type PPIase family.</text>
</comment>
<protein>
    <recommendedName>
        <fullName evidence="4">Peptidyl-prolyl cis-trans isomerase</fullName>
        <shortName evidence="4">PPIase</shortName>
        <ecNumber evidence="4">5.2.1.8</ecNumber>
    </recommendedName>
</protein>
<dbReference type="Gene3D" id="2.40.100.10">
    <property type="entry name" value="Cyclophilin-like"/>
    <property type="match status" value="1"/>
</dbReference>
<dbReference type="AlphaFoldDB" id="A0A1A0HHT4"/>
<evidence type="ECO:0000256" key="5">
    <source>
        <dbReference type="SAM" id="Phobius"/>
    </source>
</evidence>
<comment type="catalytic activity">
    <reaction evidence="1 4">
        <text>[protein]-peptidylproline (omega=180) = [protein]-peptidylproline (omega=0)</text>
        <dbReference type="Rhea" id="RHEA:16237"/>
        <dbReference type="Rhea" id="RHEA-COMP:10747"/>
        <dbReference type="Rhea" id="RHEA-COMP:10748"/>
        <dbReference type="ChEBI" id="CHEBI:83833"/>
        <dbReference type="ChEBI" id="CHEBI:83834"/>
        <dbReference type="EC" id="5.2.1.8"/>
    </reaction>
</comment>